<dbReference type="PANTHER" id="PTHR35726">
    <property type="entry name" value="GLUTAMIC ACID-RICH PROTEIN-LIKE"/>
    <property type="match status" value="1"/>
</dbReference>
<evidence type="ECO:0000313" key="2">
    <source>
        <dbReference type="Proteomes" id="UP001603857"/>
    </source>
</evidence>
<dbReference type="EMBL" id="JBGMDY010000003">
    <property type="protein sequence ID" value="KAL2341181.1"/>
    <property type="molecule type" value="Genomic_DNA"/>
</dbReference>
<gene>
    <name evidence="1" type="ORF">Fmac_009121</name>
</gene>
<comment type="caution">
    <text evidence="1">The sequence shown here is derived from an EMBL/GenBank/DDBJ whole genome shotgun (WGS) entry which is preliminary data.</text>
</comment>
<protein>
    <submittedName>
        <fullName evidence="1">Uncharacterized protein</fullName>
    </submittedName>
</protein>
<keyword evidence="2" id="KW-1185">Reference proteome</keyword>
<dbReference type="AlphaFoldDB" id="A0ABD1MZC3"/>
<accession>A0ABD1MZC3</accession>
<proteinExistence type="predicted"/>
<name>A0ABD1MZC3_9FABA</name>
<dbReference type="Proteomes" id="UP001603857">
    <property type="component" value="Unassembled WGS sequence"/>
</dbReference>
<reference evidence="1 2" key="1">
    <citation type="submission" date="2024-08" db="EMBL/GenBank/DDBJ databases">
        <title>Insights into the chromosomal genome structure of Flemingia macrophylla.</title>
        <authorList>
            <person name="Ding Y."/>
            <person name="Zhao Y."/>
            <person name="Bi W."/>
            <person name="Wu M."/>
            <person name="Zhao G."/>
            <person name="Gong Y."/>
            <person name="Li W."/>
            <person name="Zhang P."/>
        </authorList>
    </citation>
    <scope>NUCLEOTIDE SEQUENCE [LARGE SCALE GENOMIC DNA]</scope>
    <source>
        <strain evidence="1">DYQJB</strain>
        <tissue evidence="1">Leaf</tissue>
    </source>
</reference>
<sequence length="133" mass="14505">MDVSPWLLIEDSADSEGDSVFFSPCPGNLVANICHHEDDAESCTCETTGIFDIFEDGEGHDEKGSGEFCGDENESCGSDWNSSTMWSSDTAVGIECSSPLVVEDEVETRIAKVNVNDVEDKMFWEICMAVGYP</sequence>
<evidence type="ECO:0000313" key="1">
    <source>
        <dbReference type="EMBL" id="KAL2341181.1"/>
    </source>
</evidence>
<organism evidence="1 2">
    <name type="scientific">Flemingia macrophylla</name>
    <dbReference type="NCBI Taxonomy" id="520843"/>
    <lineage>
        <taxon>Eukaryota</taxon>
        <taxon>Viridiplantae</taxon>
        <taxon>Streptophyta</taxon>
        <taxon>Embryophyta</taxon>
        <taxon>Tracheophyta</taxon>
        <taxon>Spermatophyta</taxon>
        <taxon>Magnoliopsida</taxon>
        <taxon>eudicotyledons</taxon>
        <taxon>Gunneridae</taxon>
        <taxon>Pentapetalae</taxon>
        <taxon>rosids</taxon>
        <taxon>fabids</taxon>
        <taxon>Fabales</taxon>
        <taxon>Fabaceae</taxon>
        <taxon>Papilionoideae</taxon>
        <taxon>50 kb inversion clade</taxon>
        <taxon>NPAAA clade</taxon>
        <taxon>indigoferoid/millettioid clade</taxon>
        <taxon>Phaseoleae</taxon>
        <taxon>Flemingia</taxon>
    </lineage>
</organism>
<dbReference type="PANTHER" id="PTHR35726:SF5">
    <property type="match status" value="1"/>
</dbReference>